<feature type="region of interest" description="Disordered" evidence="1">
    <location>
        <begin position="95"/>
        <end position="127"/>
    </location>
</feature>
<organism evidence="2 3">
    <name type="scientific">Homarus americanus</name>
    <name type="common">American lobster</name>
    <dbReference type="NCBI Taxonomy" id="6706"/>
    <lineage>
        <taxon>Eukaryota</taxon>
        <taxon>Metazoa</taxon>
        <taxon>Ecdysozoa</taxon>
        <taxon>Arthropoda</taxon>
        <taxon>Crustacea</taxon>
        <taxon>Multicrustacea</taxon>
        <taxon>Malacostraca</taxon>
        <taxon>Eumalacostraca</taxon>
        <taxon>Eucarida</taxon>
        <taxon>Decapoda</taxon>
        <taxon>Pleocyemata</taxon>
        <taxon>Astacidea</taxon>
        <taxon>Nephropoidea</taxon>
        <taxon>Nephropidae</taxon>
        <taxon>Homarus</taxon>
    </lineage>
</organism>
<evidence type="ECO:0000313" key="2">
    <source>
        <dbReference type="EMBL" id="KAG7169507.1"/>
    </source>
</evidence>
<evidence type="ECO:0000313" key="3">
    <source>
        <dbReference type="Proteomes" id="UP000747542"/>
    </source>
</evidence>
<keyword evidence="3" id="KW-1185">Reference proteome</keyword>
<dbReference type="AlphaFoldDB" id="A0A8J5N039"/>
<sequence length="127" mass="13902">VDEAQVIRYPLTTNWPSGQQDATSVDLPTYSATLGLVLPARRDLAPHGSFKLRCRVMVEELEWVTEVQVGVERPLLGEPHHLPALLNTAVAPTSAMLSTSHRTPQPSEFNLVTPQPSDTQPIDTPAK</sequence>
<evidence type="ECO:0000256" key="1">
    <source>
        <dbReference type="SAM" id="MobiDB-lite"/>
    </source>
</evidence>
<protein>
    <submittedName>
        <fullName evidence="2">Uncharacterized protein</fullName>
    </submittedName>
</protein>
<proteinExistence type="predicted"/>
<dbReference type="EMBL" id="JAHLQT010016225">
    <property type="protein sequence ID" value="KAG7169507.1"/>
    <property type="molecule type" value="Genomic_DNA"/>
</dbReference>
<gene>
    <name evidence="2" type="ORF">Hamer_G024337</name>
</gene>
<accession>A0A8J5N039</accession>
<reference evidence="2" key="1">
    <citation type="journal article" date="2021" name="Sci. Adv.">
        <title>The American lobster genome reveals insights on longevity, neural, and immune adaptations.</title>
        <authorList>
            <person name="Polinski J.M."/>
            <person name="Zimin A.V."/>
            <person name="Clark K.F."/>
            <person name="Kohn A.B."/>
            <person name="Sadowski N."/>
            <person name="Timp W."/>
            <person name="Ptitsyn A."/>
            <person name="Khanna P."/>
            <person name="Romanova D.Y."/>
            <person name="Williams P."/>
            <person name="Greenwood S.J."/>
            <person name="Moroz L.L."/>
            <person name="Walt D.R."/>
            <person name="Bodnar A.G."/>
        </authorList>
    </citation>
    <scope>NUCLEOTIDE SEQUENCE</scope>
    <source>
        <strain evidence="2">GMGI-L3</strain>
    </source>
</reference>
<comment type="caution">
    <text evidence="2">The sequence shown here is derived from an EMBL/GenBank/DDBJ whole genome shotgun (WGS) entry which is preliminary data.</text>
</comment>
<feature type="non-terminal residue" evidence="2">
    <location>
        <position position="1"/>
    </location>
</feature>
<name>A0A8J5N039_HOMAM</name>
<dbReference type="Proteomes" id="UP000747542">
    <property type="component" value="Unassembled WGS sequence"/>
</dbReference>